<keyword evidence="2" id="KW-1185">Reference proteome</keyword>
<proteinExistence type="predicted"/>
<protein>
    <submittedName>
        <fullName evidence="1">Uncharacterized protein</fullName>
    </submittedName>
</protein>
<name>A0A9D4UPL7_ADICA</name>
<dbReference type="OrthoDB" id="637682at2759"/>
<organism evidence="1 2">
    <name type="scientific">Adiantum capillus-veneris</name>
    <name type="common">Maidenhair fern</name>
    <dbReference type="NCBI Taxonomy" id="13818"/>
    <lineage>
        <taxon>Eukaryota</taxon>
        <taxon>Viridiplantae</taxon>
        <taxon>Streptophyta</taxon>
        <taxon>Embryophyta</taxon>
        <taxon>Tracheophyta</taxon>
        <taxon>Polypodiopsida</taxon>
        <taxon>Polypodiidae</taxon>
        <taxon>Polypodiales</taxon>
        <taxon>Pteridineae</taxon>
        <taxon>Pteridaceae</taxon>
        <taxon>Vittarioideae</taxon>
        <taxon>Adiantum</taxon>
    </lineage>
</organism>
<dbReference type="EMBL" id="JABFUD020000013">
    <property type="protein sequence ID" value="KAI5071489.1"/>
    <property type="molecule type" value="Genomic_DNA"/>
</dbReference>
<comment type="caution">
    <text evidence="1">The sequence shown here is derived from an EMBL/GenBank/DDBJ whole genome shotgun (WGS) entry which is preliminary data.</text>
</comment>
<sequence>MLRAYRAITSSCRYTGCGHGERAWRYSTFSGDLQEYEALASNVSSALAGSAYDWKFRFSLRSLHSAKPNRRALRAIEAGIECGRPPQFMASSKAGLLKLAINIDNFFQVTSCQKIDSWPDFRWVSGVDFEQRR</sequence>
<gene>
    <name evidence="1" type="ORF">GOP47_0013740</name>
</gene>
<accession>A0A9D4UPL7</accession>
<dbReference type="AlphaFoldDB" id="A0A9D4UPL7"/>
<reference evidence="1" key="1">
    <citation type="submission" date="2021-01" db="EMBL/GenBank/DDBJ databases">
        <title>Adiantum capillus-veneris genome.</title>
        <authorList>
            <person name="Fang Y."/>
            <person name="Liao Q."/>
        </authorList>
    </citation>
    <scope>NUCLEOTIDE SEQUENCE</scope>
    <source>
        <strain evidence="1">H3</strain>
        <tissue evidence="1">Leaf</tissue>
    </source>
</reference>
<evidence type="ECO:0000313" key="1">
    <source>
        <dbReference type="EMBL" id="KAI5071489.1"/>
    </source>
</evidence>
<dbReference type="Proteomes" id="UP000886520">
    <property type="component" value="Chromosome 13"/>
</dbReference>
<evidence type="ECO:0000313" key="2">
    <source>
        <dbReference type="Proteomes" id="UP000886520"/>
    </source>
</evidence>